<sequence>MQNVKFQSVAEFLAFLPPDELEVVEFLRQLIYDCIPDVSEKLAYNVPYFKRHKNICFIWPASVLWGKQKTYEGVRMGFTSGHLLTDETGYLNMDGRKFVGWRDFTSIEAIDVELLQAFIYEAVVIDEELTRKRK</sequence>
<gene>
    <name evidence="2" type="ordered locus">Halhy_3108</name>
</gene>
<name>F4KPN2_HALH1</name>
<reference evidence="2 3" key="1">
    <citation type="journal article" date="2011" name="Stand. Genomic Sci.">
        <title>Complete genome sequence of Haliscomenobacter hydrossis type strain (O).</title>
        <authorList>
            <consortium name="US DOE Joint Genome Institute (JGI-PGF)"/>
            <person name="Daligault H."/>
            <person name="Lapidus A."/>
            <person name="Zeytun A."/>
            <person name="Nolan M."/>
            <person name="Lucas S."/>
            <person name="Del Rio T.G."/>
            <person name="Tice H."/>
            <person name="Cheng J.F."/>
            <person name="Tapia R."/>
            <person name="Han C."/>
            <person name="Goodwin L."/>
            <person name="Pitluck S."/>
            <person name="Liolios K."/>
            <person name="Pagani I."/>
            <person name="Ivanova N."/>
            <person name="Huntemann M."/>
            <person name="Mavromatis K."/>
            <person name="Mikhailova N."/>
            <person name="Pati A."/>
            <person name="Chen A."/>
            <person name="Palaniappan K."/>
            <person name="Land M."/>
            <person name="Hauser L."/>
            <person name="Brambilla E.M."/>
            <person name="Rohde M."/>
            <person name="Verbarg S."/>
            <person name="Goker M."/>
            <person name="Bristow J."/>
            <person name="Eisen J.A."/>
            <person name="Markowitz V."/>
            <person name="Hugenholtz P."/>
            <person name="Kyrpides N.C."/>
            <person name="Klenk H.P."/>
            <person name="Woyke T."/>
        </authorList>
    </citation>
    <scope>NUCLEOTIDE SEQUENCE [LARGE SCALE GENOMIC DNA]</scope>
    <source>
        <strain evidence="3">ATCC 27775 / DSM 1100 / LMG 10767 / O</strain>
    </source>
</reference>
<dbReference type="SUPFAM" id="SSF159888">
    <property type="entry name" value="YdhG-like"/>
    <property type="match status" value="1"/>
</dbReference>
<dbReference type="STRING" id="760192.Halhy_3108"/>
<evidence type="ECO:0000259" key="1">
    <source>
        <dbReference type="Pfam" id="PF08818"/>
    </source>
</evidence>
<dbReference type="Proteomes" id="UP000008461">
    <property type="component" value="Chromosome"/>
</dbReference>
<dbReference type="KEGG" id="hhy:Halhy_3108"/>
<feature type="domain" description="YdhG-like" evidence="1">
    <location>
        <begin position="22"/>
        <end position="123"/>
    </location>
</feature>
<reference key="2">
    <citation type="submission" date="2011-04" db="EMBL/GenBank/DDBJ databases">
        <title>Complete sequence of chromosome of Haliscomenobacter hydrossis DSM 1100.</title>
        <authorList>
            <consortium name="US DOE Joint Genome Institute (JGI-PGF)"/>
            <person name="Lucas S."/>
            <person name="Han J."/>
            <person name="Lapidus A."/>
            <person name="Bruce D."/>
            <person name="Goodwin L."/>
            <person name="Pitluck S."/>
            <person name="Peters L."/>
            <person name="Kyrpides N."/>
            <person name="Mavromatis K."/>
            <person name="Ivanova N."/>
            <person name="Ovchinnikova G."/>
            <person name="Pagani I."/>
            <person name="Daligault H."/>
            <person name="Detter J.C."/>
            <person name="Han C."/>
            <person name="Land M."/>
            <person name="Hauser L."/>
            <person name="Markowitz V."/>
            <person name="Cheng J.-F."/>
            <person name="Hugenholtz P."/>
            <person name="Woyke T."/>
            <person name="Wu D."/>
            <person name="Verbarg S."/>
            <person name="Frueling A."/>
            <person name="Brambilla E."/>
            <person name="Klenk H.-P."/>
            <person name="Eisen J.A."/>
        </authorList>
    </citation>
    <scope>NUCLEOTIDE SEQUENCE</scope>
    <source>
        <strain>DSM 1100</strain>
    </source>
</reference>
<dbReference type="HOGENOM" id="CLU_1904103_0_0_10"/>
<dbReference type="InterPro" id="IPR014922">
    <property type="entry name" value="YdhG-like"/>
</dbReference>
<dbReference type="Pfam" id="PF08818">
    <property type="entry name" value="DUF1801"/>
    <property type="match status" value="1"/>
</dbReference>
<evidence type="ECO:0000313" key="3">
    <source>
        <dbReference type="Proteomes" id="UP000008461"/>
    </source>
</evidence>
<keyword evidence="3" id="KW-1185">Reference proteome</keyword>
<dbReference type="AlphaFoldDB" id="F4KPN2"/>
<dbReference type="eggNOG" id="COG5646">
    <property type="taxonomic scope" value="Bacteria"/>
</dbReference>
<accession>F4KPN2</accession>
<evidence type="ECO:0000313" key="2">
    <source>
        <dbReference type="EMBL" id="AEE50970.1"/>
    </source>
</evidence>
<dbReference type="EMBL" id="CP002691">
    <property type="protein sequence ID" value="AEE50970.1"/>
    <property type="molecule type" value="Genomic_DNA"/>
</dbReference>
<organism evidence="2 3">
    <name type="scientific">Haliscomenobacter hydrossis (strain ATCC 27775 / DSM 1100 / LMG 10767 / O)</name>
    <dbReference type="NCBI Taxonomy" id="760192"/>
    <lineage>
        <taxon>Bacteria</taxon>
        <taxon>Pseudomonadati</taxon>
        <taxon>Bacteroidota</taxon>
        <taxon>Saprospiria</taxon>
        <taxon>Saprospirales</taxon>
        <taxon>Haliscomenobacteraceae</taxon>
        <taxon>Haliscomenobacter</taxon>
    </lineage>
</organism>
<proteinExistence type="predicted"/>
<dbReference type="Gene3D" id="3.90.1150.200">
    <property type="match status" value="1"/>
</dbReference>
<protein>
    <recommendedName>
        <fullName evidence="1">YdhG-like domain-containing protein</fullName>
    </recommendedName>
</protein>